<evidence type="ECO:0000256" key="1">
    <source>
        <dbReference type="ARBA" id="ARBA00022516"/>
    </source>
</evidence>
<dbReference type="GO" id="GO:0008897">
    <property type="term" value="F:holo-[acyl-carrier-protein] synthase activity"/>
    <property type="evidence" value="ECO:0007669"/>
    <property type="project" value="UniProtKB-EC"/>
</dbReference>
<evidence type="ECO:0000256" key="8">
    <source>
        <dbReference type="HAMAP-Rule" id="MF_00101"/>
    </source>
</evidence>
<accession>A0ABS9MIF3</accession>
<gene>
    <name evidence="8 10" type="primary">acpS</name>
    <name evidence="10" type="ORF">L0P57_04600</name>
</gene>
<keyword evidence="1 8" id="KW-0444">Lipid biosynthesis</keyword>
<dbReference type="SUPFAM" id="SSF56214">
    <property type="entry name" value="4'-phosphopantetheinyl transferase"/>
    <property type="match status" value="1"/>
</dbReference>
<keyword evidence="8" id="KW-0963">Cytoplasm</keyword>
<dbReference type="Proteomes" id="UP001298681">
    <property type="component" value="Unassembled WGS sequence"/>
</dbReference>
<keyword evidence="3 8" id="KW-0479">Metal-binding</keyword>
<evidence type="ECO:0000256" key="6">
    <source>
        <dbReference type="ARBA" id="ARBA00023098"/>
    </source>
</evidence>
<comment type="similarity">
    <text evidence="8">Belongs to the P-Pant transferase superfamily. AcpS family.</text>
</comment>
<name>A0ABS9MIF3_9FIRM</name>
<comment type="caution">
    <text evidence="10">The sequence shown here is derived from an EMBL/GenBank/DDBJ whole genome shotgun (WGS) entry which is preliminary data.</text>
</comment>
<evidence type="ECO:0000259" key="9">
    <source>
        <dbReference type="Pfam" id="PF01648"/>
    </source>
</evidence>
<dbReference type="EMBL" id="JAKNHQ010000004">
    <property type="protein sequence ID" value="MCG4610214.1"/>
    <property type="molecule type" value="Genomic_DNA"/>
</dbReference>
<dbReference type="NCBIfam" id="TIGR00556">
    <property type="entry name" value="pantethn_trn"/>
    <property type="match status" value="1"/>
</dbReference>
<comment type="catalytic activity">
    <reaction evidence="8">
        <text>apo-[ACP] + CoA = holo-[ACP] + adenosine 3',5'-bisphosphate + H(+)</text>
        <dbReference type="Rhea" id="RHEA:12068"/>
        <dbReference type="Rhea" id="RHEA-COMP:9685"/>
        <dbReference type="Rhea" id="RHEA-COMP:9690"/>
        <dbReference type="ChEBI" id="CHEBI:15378"/>
        <dbReference type="ChEBI" id="CHEBI:29999"/>
        <dbReference type="ChEBI" id="CHEBI:57287"/>
        <dbReference type="ChEBI" id="CHEBI:58343"/>
        <dbReference type="ChEBI" id="CHEBI:64479"/>
        <dbReference type="EC" id="2.7.8.7"/>
    </reaction>
</comment>
<dbReference type="NCBIfam" id="TIGR00516">
    <property type="entry name" value="acpS"/>
    <property type="match status" value="1"/>
</dbReference>
<dbReference type="InterPro" id="IPR037143">
    <property type="entry name" value="4-PPantetheinyl_Trfase_dom_sf"/>
</dbReference>
<dbReference type="InterPro" id="IPR004568">
    <property type="entry name" value="Ppantetheine-prot_Trfase_dom"/>
</dbReference>
<comment type="function">
    <text evidence="8">Transfers the 4'-phosphopantetheine moiety from coenzyme A to a Ser of acyl-carrier-protein.</text>
</comment>
<dbReference type="RefSeq" id="WP_087233276.1">
    <property type="nucleotide sequence ID" value="NZ_JAKNHQ010000004.1"/>
</dbReference>
<dbReference type="InterPro" id="IPR002582">
    <property type="entry name" value="ACPS"/>
</dbReference>
<keyword evidence="11" id="KW-1185">Reference proteome</keyword>
<comment type="subcellular location">
    <subcellularLocation>
        <location evidence="8">Cytoplasm</location>
    </subcellularLocation>
</comment>
<reference evidence="10 11" key="1">
    <citation type="submission" date="2022-01" db="EMBL/GenBank/DDBJ databases">
        <title>Collection of gut derived symbiotic bacterial strains cultured from healthy donors.</title>
        <authorList>
            <person name="Lin H."/>
            <person name="Kohout C."/>
            <person name="Waligurski E."/>
            <person name="Pamer E.G."/>
        </authorList>
    </citation>
    <scope>NUCLEOTIDE SEQUENCE [LARGE SCALE GENOMIC DNA]</scope>
    <source>
        <strain evidence="10 11">DFI.7.58</strain>
    </source>
</reference>
<keyword evidence="6 8" id="KW-0443">Lipid metabolism</keyword>
<sequence length="127" mass="13798">MLMVGIDLIEIKRIKKSMQNPRFCKRVFGPSEWAFLQERGFSAQSAAASFCAKEAFAKALGTGVRGFSLAEVELLRGSLGEPSLHLSGAARRIAQERGLTFSVSVTHTKEYAAAVVIGQRQEDSCCS</sequence>
<evidence type="ECO:0000256" key="2">
    <source>
        <dbReference type="ARBA" id="ARBA00022679"/>
    </source>
</evidence>
<evidence type="ECO:0000256" key="4">
    <source>
        <dbReference type="ARBA" id="ARBA00022832"/>
    </source>
</evidence>
<feature type="binding site" evidence="8">
    <location>
        <position position="54"/>
    </location>
    <ligand>
        <name>Mg(2+)</name>
        <dbReference type="ChEBI" id="CHEBI:18420"/>
    </ligand>
</feature>
<feature type="domain" description="4'-phosphopantetheinyl transferase" evidence="9">
    <location>
        <begin position="4"/>
        <end position="115"/>
    </location>
</feature>
<evidence type="ECO:0000313" key="11">
    <source>
        <dbReference type="Proteomes" id="UP001298681"/>
    </source>
</evidence>
<dbReference type="EC" id="2.7.8.7" evidence="8"/>
<dbReference type="InterPro" id="IPR008278">
    <property type="entry name" value="4-PPantetheinyl_Trfase_dom"/>
</dbReference>
<evidence type="ECO:0000256" key="5">
    <source>
        <dbReference type="ARBA" id="ARBA00022842"/>
    </source>
</evidence>
<proteinExistence type="inferred from homology"/>
<keyword evidence="5 8" id="KW-0460">Magnesium</keyword>
<dbReference type="Gene3D" id="3.90.470.20">
    <property type="entry name" value="4'-phosphopantetheinyl transferase domain"/>
    <property type="match status" value="1"/>
</dbReference>
<protein>
    <recommendedName>
        <fullName evidence="8">Holo-[acyl-carrier-protein] synthase</fullName>
        <shortName evidence="8">Holo-ACP synthase</shortName>
        <ecNumber evidence="8">2.7.8.7</ecNumber>
    </recommendedName>
    <alternativeName>
        <fullName evidence="8">4'-phosphopantetheinyl transferase AcpS</fullName>
    </alternativeName>
</protein>
<evidence type="ECO:0000256" key="3">
    <source>
        <dbReference type="ARBA" id="ARBA00022723"/>
    </source>
</evidence>
<feature type="binding site" evidence="8">
    <location>
        <position position="7"/>
    </location>
    <ligand>
        <name>Mg(2+)</name>
        <dbReference type="ChEBI" id="CHEBI:18420"/>
    </ligand>
</feature>
<keyword evidence="4 8" id="KW-0276">Fatty acid metabolism</keyword>
<keyword evidence="7 8" id="KW-0275">Fatty acid biosynthesis</keyword>
<keyword evidence="2 8" id="KW-0808">Transferase</keyword>
<dbReference type="HAMAP" id="MF_00101">
    <property type="entry name" value="AcpS"/>
    <property type="match status" value="1"/>
</dbReference>
<organism evidence="10 11">
    <name type="scientific">Anaeromassilibacillus senegalensis</name>
    <dbReference type="NCBI Taxonomy" id="1673717"/>
    <lineage>
        <taxon>Bacteria</taxon>
        <taxon>Bacillati</taxon>
        <taxon>Bacillota</taxon>
        <taxon>Clostridia</taxon>
        <taxon>Eubacteriales</taxon>
        <taxon>Acutalibacteraceae</taxon>
        <taxon>Anaeromassilibacillus</taxon>
    </lineage>
</organism>
<evidence type="ECO:0000256" key="7">
    <source>
        <dbReference type="ARBA" id="ARBA00023160"/>
    </source>
</evidence>
<comment type="cofactor">
    <cofactor evidence="8">
        <name>Mg(2+)</name>
        <dbReference type="ChEBI" id="CHEBI:18420"/>
    </cofactor>
</comment>
<evidence type="ECO:0000313" key="10">
    <source>
        <dbReference type="EMBL" id="MCG4610214.1"/>
    </source>
</evidence>
<dbReference type="Pfam" id="PF01648">
    <property type="entry name" value="ACPS"/>
    <property type="match status" value="1"/>
</dbReference>